<feature type="region of interest" description="Disordered" evidence="1">
    <location>
        <begin position="136"/>
        <end position="197"/>
    </location>
</feature>
<comment type="caution">
    <text evidence="2">The sequence shown here is derived from an EMBL/GenBank/DDBJ whole genome shotgun (WGS) entry which is preliminary data.</text>
</comment>
<dbReference type="EMBL" id="BPLR01016894">
    <property type="protein sequence ID" value="GIY87149.1"/>
    <property type="molecule type" value="Genomic_DNA"/>
</dbReference>
<proteinExistence type="predicted"/>
<reference evidence="2 3" key="1">
    <citation type="submission" date="2021-06" db="EMBL/GenBank/DDBJ databases">
        <title>Caerostris extrusa draft genome.</title>
        <authorList>
            <person name="Kono N."/>
            <person name="Arakawa K."/>
        </authorList>
    </citation>
    <scope>NUCLEOTIDE SEQUENCE [LARGE SCALE GENOMIC DNA]</scope>
</reference>
<accession>A0AAV4WZJ3</accession>
<evidence type="ECO:0000256" key="1">
    <source>
        <dbReference type="SAM" id="MobiDB-lite"/>
    </source>
</evidence>
<evidence type="ECO:0000313" key="2">
    <source>
        <dbReference type="EMBL" id="GIY87149.1"/>
    </source>
</evidence>
<dbReference type="Proteomes" id="UP001054945">
    <property type="component" value="Unassembled WGS sequence"/>
</dbReference>
<dbReference type="AlphaFoldDB" id="A0AAV4WZJ3"/>
<gene>
    <name evidence="2" type="ORF">CEXT_14541</name>
</gene>
<keyword evidence="3" id="KW-1185">Reference proteome</keyword>
<feature type="compositionally biased region" description="Basic residues" evidence="1">
    <location>
        <begin position="166"/>
        <end position="178"/>
    </location>
</feature>
<evidence type="ECO:0000313" key="3">
    <source>
        <dbReference type="Proteomes" id="UP001054945"/>
    </source>
</evidence>
<sequence length="197" mass="22409">MLPPMEISLSLSDEGDDVRIEFFAESEETELKEKGKIVTYWKLSVLDTIGGVVDEKSVCIMIISQSNATEEINKTIHLTERSKLMAKKDIYLCEDTLILKCFLTISSISKIVYDSHISEVLTEDVRQLASQDIRELPSQDTQQLPTQDVQPLPPQDVQQTPTRIPKGVRRRKRRRSSQKGKEESSSIQSFQINDLVV</sequence>
<protein>
    <submittedName>
        <fullName evidence="2">Uncharacterized protein</fullName>
    </submittedName>
</protein>
<organism evidence="2 3">
    <name type="scientific">Caerostris extrusa</name>
    <name type="common">Bark spider</name>
    <name type="synonym">Caerostris bankana</name>
    <dbReference type="NCBI Taxonomy" id="172846"/>
    <lineage>
        <taxon>Eukaryota</taxon>
        <taxon>Metazoa</taxon>
        <taxon>Ecdysozoa</taxon>
        <taxon>Arthropoda</taxon>
        <taxon>Chelicerata</taxon>
        <taxon>Arachnida</taxon>
        <taxon>Araneae</taxon>
        <taxon>Araneomorphae</taxon>
        <taxon>Entelegynae</taxon>
        <taxon>Araneoidea</taxon>
        <taxon>Araneidae</taxon>
        <taxon>Caerostris</taxon>
    </lineage>
</organism>
<feature type="compositionally biased region" description="Low complexity" evidence="1">
    <location>
        <begin position="139"/>
        <end position="165"/>
    </location>
</feature>
<name>A0AAV4WZJ3_CAEEX</name>